<feature type="compositionally biased region" description="Gly residues" evidence="4">
    <location>
        <begin position="292"/>
        <end position="301"/>
    </location>
</feature>
<feature type="compositionally biased region" description="Basic and acidic residues" evidence="4">
    <location>
        <begin position="267"/>
        <end position="281"/>
    </location>
</feature>
<accession>A0ABN8RAZ3</accession>
<feature type="compositionally biased region" description="Basic and acidic residues" evidence="4">
    <location>
        <begin position="836"/>
        <end position="850"/>
    </location>
</feature>
<dbReference type="Proteomes" id="UP001159405">
    <property type="component" value="Unassembled WGS sequence"/>
</dbReference>
<feature type="compositionally biased region" description="Low complexity" evidence="4">
    <location>
        <begin position="227"/>
        <end position="243"/>
    </location>
</feature>
<evidence type="ECO:0000256" key="2">
    <source>
        <dbReference type="ARBA" id="ARBA00022980"/>
    </source>
</evidence>
<dbReference type="InterPro" id="IPR057873">
    <property type="entry name" value="CTHRC1_C"/>
</dbReference>
<reference evidence="6 7" key="1">
    <citation type="submission" date="2022-05" db="EMBL/GenBank/DDBJ databases">
        <authorList>
            <consortium name="Genoscope - CEA"/>
            <person name="William W."/>
        </authorList>
    </citation>
    <scope>NUCLEOTIDE SEQUENCE [LARGE SCALE GENOMIC DNA]</scope>
</reference>
<dbReference type="Pfam" id="PF25815">
    <property type="entry name" value="CTHRC1_C"/>
    <property type="match status" value="3"/>
</dbReference>
<dbReference type="EMBL" id="CALNXK010000196">
    <property type="protein sequence ID" value="CAH3175072.1"/>
    <property type="molecule type" value="Genomic_DNA"/>
</dbReference>
<gene>
    <name evidence="6" type="ORF">PLOB_00015624</name>
</gene>
<dbReference type="Gene3D" id="1.10.10.10">
    <property type="entry name" value="Winged helix-like DNA-binding domain superfamily/Winged helix DNA-binding domain"/>
    <property type="match status" value="1"/>
</dbReference>
<dbReference type="SUPFAM" id="SSF46785">
    <property type="entry name" value="Winged helix' DNA-binding domain"/>
    <property type="match status" value="1"/>
</dbReference>
<evidence type="ECO:0000259" key="5">
    <source>
        <dbReference type="Pfam" id="PF25815"/>
    </source>
</evidence>
<comment type="similarity">
    <text evidence="1">Belongs to the eukaryotic ribosomal protein eS19 family.</text>
</comment>
<dbReference type="InterPro" id="IPR036388">
    <property type="entry name" value="WH-like_DNA-bd_sf"/>
</dbReference>
<dbReference type="SMART" id="SM01413">
    <property type="entry name" value="Ribosomal_S19e"/>
    <property type="match status" value="1"/>
</dbReference>
<feature type="domain" description="CTHRC1 C-terminal" evidence="5">
    <location>
        <begin position="325"/>
        <end position="427"/>
    </location>
</feature>
<feature type="compositionally biased region" description="Gly residues" evidence="4">
    <location>
        <begin position="217"/>
        <end position="226"/>
    </location>
</feature>
<evidence type="ECO:0000256" key="4">
    <source>
        <dbReference type="SAM" id="MobiDB-lite"/>
    </source>
</evidence>
<dbReference type="InterPro" id="IPR050149">
    <property type="entry name" value="Collagen_superfamily"/>
</dbReference>
<feature type="region of interest" description="Disordered" evidence="4">
    <location>
        <begin position="207"/>
        <end position="325"/>
    </location>
</feature>
<evidence type="ECO:0000256" key="1">
    <source>
        <dbReference type="ARBA" id="ARBA00010014"/>
    </source>
</evidence>
<feature type="region of interest" description="Disordered" evidence="4">
    <location>
        <begin position="473"/>
        <end position="537"/>
    </location>
</feature>
<dbReference type="InterPro" id="IPR001266">
    <property type="entry name" value="Ribosomal_eS19"/>
</dbReference>
<evidence type="ECO:0000256" key="3">
    <source>
        <dbReference type="ARBA" id="ARBA00023274"/>
    </source>
</evidence>
<feature type="domain" description="CTHRC1 C-terminal" evidence="5">
    <location>
        <begin position="582"/>
        <end position="711"/>
    </location>
</feature>
<dbReference type="PANTHER" id="PTHR24023">
    <property type="entry name" value="COLLAGEN ALPHA"/>
    <property type="match status" value="1"/>
</dbReference>
<keyword evidence="2" id="KW-0689">Ribosomal protein</keyword>
<keyword evidence="7" id="KW-1185">Reference proteome</keyword>
<dbReference type="InterPro" id="IPR036390">
    <property type="entry name" value="WH_DNA-bd_sf"/>
</dbReference>
<keyword evidence="3" id="KW-0687">Ribonucleoprotein</keyword>
<feature type="region of interest" description="Disordered" evidence="4">
    <location>
        <begin position="774"/>
        <end position="864"/>
    </location>
</feature>
<dbReference type="Pfam" id="PF01090">
    <property type="entry name" value="Ribosomal_S19e"/>
    <property type="match status" value="1"/>
</dbReference>
<feature type="non-terminal residue" evidence="6">
    <location>
        <position position="1"/>
    </location>
</feature>
<dbReference type="Pfam" id="PF01391">
    <property type="entry name" value="Collagen"/>
    <property type="match status" value="2"/>
</dbReference>
<dbReference type="PANTHER" id="PTHR24023:SF1082">
    <property type="entry name" value="COLLAGEN TRIPLE HELIX REPEAT"/>
    <property type="match status" value="1"/>
</dbReference>
<protein>
    <recommendedName>
        <fullName evidence="5">CTHRC1 C-terminal domain-containing protein</fullName>
    </recommendedName>
</protein>
<sequence length="1007" mass="107520">IAPYLSSGRPSFFLFSFSKMPGGVTVKDVCPHEFIKALAAHLKKGGKLKVPEWVDLVKTAKSKELAPYDPDWYFIRAASILRHVYLRSGIGVGHLTRVYGGRKRRGSRPSHFERSSSSVARSVLKGLEQLKLIEKDSSGGRSLTSQGQRDLDRIACQVMVGKFFVYTMKLHAVLFLQNTLLVFGQLQRPWTARDCQEMTRECDQVTRGVQGLKGPKGIPGGQGPPGSVGAIGPKGARGPPGRSRPGGPGSQGPPAGQRPRPGPPGDPGDRGVKGQAGDRGDSGSPGQKGRKGYPGLGGLKGAKGIEGDSGRTGPPGNIGHPGTMGSWSRCSWEINRSKDNGLLKECIFTKQDSNSVLHVVYEGNLHIGLCKTCCKRWYFMFNDLECSSPGPVDAVMSGGLGLDYPFYSQGRIEGFCETRFSAGPVRIDALTMMTTASFIFLSFAIFEIIDSQGDIVWTDQQCRKMMEQCELTSGLPGFPGPAGPKGAIGEPGPPGPPGEKGFVGLPGDPPRPGSGRSVKGQKGEPGESGAKGVKGWKGVAGSKGSVGAIGSLGSSGLRGDRGDRGNIGPPGEDGDPGMTKLNWKQCLFKPDINTPRGELTERGDTSLHVTYQGQTHVGLCDSCCKIWYFTFDNLTCTDPGSINAVLSALQLSGNEGKNILPDFMHGSISGYCNSVPSGSVRVGLSLDDCPGYSSDRKNVQSVIQLNSRIIIQELIKLIAATRIMMIAILVLATCLHQAVESQQTIHWGRFLCGEVEGKCRQDFLGARGVMGVQGDVGPRGAPGPKGIRGDRGPKGFSYNTEPVPLVGQKGIKGNPGYRGERGQRGQPGYKGASGDPGDKGGRGKTGDKGDPGFPGVQGPKGPPGISASLNSWKTCAWKRVYPLQEYGLLKECIFNKINSGSVLHVTFEGSLRVGFCTTCCKRWFFAFDGIECQGGNIEARLEGSKTFAGMEYRHVRMEGYCARPAGQVSVELWAEDCAGHQRASKVPFVEVDFTPRITVEEISLTEI</sequence>
<comment type="caution">
    <text evidence="6">The sequence shown here is derived from an EMBL/GenBank/DDBJ whole genome shotgun (WGS) entry which is preliminary data.</text>
</comment>
<feature type="domain" description="CTHRC1 C-terminal" evidence="5">
    <location>
        <begin position="870"/>
        <end position="984"/>
    </location>
</feature>
<evidence type="ECO:0000313" key="6">
    <source>
        <dbReference type="EMBL" id="CAH3175072.1"/>
    </source>
</evidence>
<name>A0ABN8RAZ3_9CNID</name>
<evidence type="ECO:0000313" key="7">
    <source>
        <dbReference type="Proteomes" id="UP001159405"/>
    </source>
</evidence>
<proteinExistence type="inferred from homology"/>
<organism evidence="6 7">
    <name type="scientific">Porites lobata</name>
    <dbReference type="NCBI Taxonomy" id="104759"/>
    <lineage>
        <taxon>Eukaryota</taxon>
        <taxon>Metazoa</taxon>
        <taxon>Cnidaria</taxon>
        <taxon>Anthozoa</taxon>
        <taxon>Hexacorallia</taxon>
        <taxon>Scleractinia</taxon>
        <taxon>Fungiina</taxon>
        <taxon>Poritidae</taxon>
        <taxon>Porites</taxon>
    </lineage>
</organism>
<feature type="compositionally biased region" description="Low complexity" evidence="4">
    <location>
        <begin position="528"/>
        <end position="537"/>
    </location>
</feature>
<dbReference type="InterPro" id="IPR008160">
    <property type="entry name" value="Collagen"/>
</dbReference>